<keyword evidence="1" id="KW-0812">Transmembrane</keyword>
<dbReference type="RefSeq" id="WP_067133210.1">
    <property type="nucleotide sequence ID" value="NZ_KQ948222.1"/>
</dbReference>
<dbReference type="STRING" id="67386.AQI95_34350"/>
<dbReference type="OrthoDB" id="4258599at2"/>
<keyword evidence="1" id="KW-1133">Transmembrane helix</keyword>
<organism evidence="2 3">
    <name type="scientific">Streptomyces yokosukanensis</name>
    <dbReference type="NCBI Taxonomy" id="67386"/>
    <lineage>
        <taxon>Bacteria</taxon>
        <taxon>Bacillati</taxon>
        <taxon>Actinomycetota</taxon>
        <taxon>Actinomycetes</taxon>
        <taxon>Kitasatosporales</taxon>
        <taxon>Streptomycetaceae</taxon>
        <taxon>Streptomyces</taxon>
    </lineage>
</organism>
<dbReference type="Proteomes" id="UP000053127">
    <property type="component" value="Unassembled WGS sequence"/>
</dbReference>
<dbReference type="EMBL" id="LMWN01000048">
    <property type="protein sequence ID" value="KUN00589.1"/>
    <property type="molecule type" value="Genomic_DNA"/>
</dbReference>
<comment type="caution">
    <text evidence="2">The sequence shown here is derived from an EMBL/GenBank/DDBJ whole genome shotgun (WGS) entry which is preliminary data.</text>
</comment>
<evidence type="ECO:0000256" key="1">
    <source>
        <dbReference type="SAM" id="Phobius"/>
    </source>
</evidence>
<keyword evidence="3" id="KW-1185">Reference proteome</keyword>
<reference evidence="2 3" key="1">
    <citation type="submission" date="2015-10" db="EMBL/GenBank/DDBJ databases">
        <title>Draft genome sequence of Streptomyces yokosukanensis DSM 40224, type strain for the species Streptomyces yokosukanensis.</title>
        <authorList>
            <person name="Ruckert C."/>
            <person name="Winkler A."/>
            <person name="Kalinowski J."/>
            <person name="Kampfer P."/>
            <person name="Glaeser S."/>
        </authorList>
    </citation>
    <scope>NUCLEOTIDE SEQUENCE [LARGE SCALE GENOMIC DNA]</scope>
    <source>
        <strain evidence="2 3">DSM 40224</strain>
    </source>
</reference>
<name>A0A101NWG3_9ACTN</name>
<feature type="transmembrane region" description="Helical" evidence="1">
    <location>
        <begin position="33"/>
        <end position="51"/>
    </location>
</feature>
<dbReference type="AlphaFoldDB" id="A0A101NWG3"/>
<gene>
    <name evidence="2" type="ORF">AQI95_34350</name>
</gene>
<protein>
    <submittedName>
        <fullName evidence="2">Uncharacterized protein</fullName>
    </submittedName>
</protein>
<proteinExistence type="predicted"/>
<keyword evidence="1" id="KW-0472">Membrane</keyword>
<sequence length="63" mass="7340">MTQNEMWVIDTFLFLYVVLIARSREIKWYQATLISLFGFLLAGTPFSYPAWEVVKILGSLFFG</sequence>
<accession>A0A101NWG3</accession>
<evidence type="ECO:0000313" key="3">
    <source>
        <dbReference type="Proteomes" id="UP000053127"/>
    </source>
</evidence>
<evidence type="ECO:0000313" key="2">
    <source>
        <dbReference type="EMBL" id="KUN00589.1"/>
    </source>
</evidence>